<feature type="compositionally biased region" description="Acidic residues" evidence="13">
    <location>
        <begin position="573"/>
        <end position="582"/>
    </location>
</feature>
<evidence type="ECO:0000256" key="3">
    <source>
        <dbReference type="ARBA" id="ARBA00022692"/>
    </source>
</evidence>
<evidence type="ECO:0000256" key="8">
    <source>
        <dbReference type="ARBA" id="ARBA00022989"/>
    </source>
</evidence>
<dbReference type="InterPro" id="IPR014851">
    <property type="entry name" value="BCS1_N"/>
</dbReference>
<dbReference type="Gene3D" id="3.40.50.300">
    <property type="entry name" value="P-loop containing nucleotide triphosphate hydrolases"/>
    <property type="match status" value="1"/>
</dbReference>
<reference evidence="16" key="1">
    <citation type="submission" date="2019-04" db="EMBL/GenBank/DDBJ databases">
        <title>Sequencing of skin fungus with MAO and IRED activity.</title>
        <authorList>
            <person name="Marsaioli A.J."/>
            <person name="Bonatto J.M.C."/>
            <person name="Reis Junior O."/>
        </authorList>
    </citation>
    <scope>NUCLEOTIDE SEQUENCE</scope>
    <source>
        <strain evidence="16">28M1</strain>
    </source>
</reference>
<dbReference type="AlphaFoldDB" id="A0A9P5C137"/>
<dbReference type="PROSITE" id="PS00674">
    <property type="entry name" value="AAA"/>
    <property type="match status" value="1"/>
</dbReference>
<dbReference type="Pfam" id="PF00004">
    <property type="entry name" value="AAA"/>
    <property type="match status" value="1"/>
</dbReference>
<keyword evidence="10" id="KW-0472">Membrane</keyword>
<dbReference type="Proteomes" id="UP000758155">
    <property type="component" value="Unassembled WGS sequence"/>
</dbReference>
<comment type="subcellular location">
    <subcellularLocation>
        <location evidence="1">Mitochondrion inner membrane</location>
        <topology evidence="1">Single-pass membrane protein</topology>
    </subcellularLocation>
</comment>
<evidence type="ECO:0000256" key="2">
    <source>
        <dbReference type="ARBA" id="ARBA00007448"/>
    </source>
</evidence>
<protein>
    <recommendedName>
        <fullName evidence="18">ATP binding</fullName>
    </recommendedName>
</protein>
<feature type="region of interest" description="Disordered" evidence="13">
    <location>
        <begin position="555"/>
        <end position="582"/>
    </location>
</feature>
<accession>A0A9P5C137</accession>
<evidence type="ECO:0000256" key="5">
    <source>
        <dbReference type="ARBA" id="ARBA00022792"/>
    </source>
</evidence>
<sequence length="582" mass="64180">MDPATLPSTDLVVAQPLRPVGDPDQTWPEPVDTPGILPRHLIRSASSHLPFLEIVHRLLYRIRPDSHSDLDKVLAAIALYSAAIPAYRYLKDFVKWAFTVQVTIPDNDPAAKDVLAWMSVEVIQNRLSRSAMIVTDNGSQQDTMNRYNHHLMMVPGGPRYKKSRRRGSVDNEVSCSPPIGSRIFWVGFRPFLFDRVGYSSNQMHPSFNNNGLDASGRMSNALTITTLGWSLGPLKDFVRHCHQWKKANMTGTTTVYFAGGGTYDAYGGGAWQSIIKPVRKLDTIDMDESTKFDLVRDAEYYYSDQSKQFFADCGIPYRRGYLFHGPPGTGKTSFSAALAGHLGCDIYHINLASGDITDGKLHNLFLGLPQKCVVVIEDIDSTGIGREVTTDLKQAAADVDMQEQMMPPQFRMRGMQMRSPAGPEKGRSLITLSGLLNAIDGNASQEGRLLILTSNKPDALDDALTRPGRIDKKVYFGNMSKSAGKSIFMRLIGRSALAHDAIFSMPYIDQCAAEFAEKVPAHTFTPAQVQNFLQGCRGDPNKALAEIDNWVAENRPTATGMSSSPVSNATMVEAEEGEHEAL</sequence>
<evidence type="ECO:0000256" key="13">
    <source>
        <dbReference type="SAM" id="MobiDB-lite"/>
    </source>
</evidence>
<keyword evidence="5" id="KW-0999">Mitochondrion inner membrane</keyword>
<dbReference type="EMBL" id="SWKV01000032">
    <property type="protein sequence ID" value="KAF3039144.1"/>
    <property type="molecule type" value="Genomic_DNA"/>
</dbReference>
<dbReference type="InterPro" id="IPR027417">
    <property type="entry name" value="P-loop_NTPase"/>
</dbReference>
<feature type="domain" description="BCS1 N-terminal" evidence="15">
    <location>
        <begin position="78"/>
        <end position="284"/>
    </location>
</feature>
<dbReference type="InterPro" id="IPR003959">
    <property type="entry name" value="ATPase_AAA_core"/>
</dbReference>
<evidence type="ECO:0000256" key="10">
    <source>
        <dbReference type="ARBA" id="ARBA00023136"/>
    </source>
</evidence>
<evidence type="ECO:0000256" key="1">
    <source>
        <dbReference type="ARBA" id="ARBA00004434"/>
    </source>
</evidence>
<comment type="caution">
    <text evidence="16">The sequence shown here is derived from an EMBL/GenBank/DDBJ whole genome shotgun (WGS) entry which is preliminary data.</text>
</comment>
<evidence type="ECO:0008006" key="18">
    <source>
        <dbReference type="Google" id="ProtNLM"/>
    </source>
</evidence>
<name>A0A9P5C137_9PLEO</name>
<dbReference type="GO" id="GO:0005524">
    <property type="term" value="F:ATP binding"/>
    <property type="evidence" value="ECO:0007669"/>
    <property type="project" value="UniProtKB-KW"/>
</dbReference>
<evidence type="ECO:0000256" key="7">
    <source>
        <dbReference type="ARBA" id="ARBA00022840"/>
    </source>
</evidence>
<proteinExistence type="inferred from homology"/>
<dbReference type="SUPFAM" id="SSF52540">
    <property type="entry name" value="P-loop containing nucleoside triphosphate hydrolases"/>
    <property type="match status" value="1"/>
</dbReference>
<dbReference type="GO" id="GO:0005743">
    <property type="term" value="C:mitochondrial inner membrane"/>
    <property type="evidence" value="ECO:0007669"/>
    <property type="project" value="UniProtKB-SubCell"/>
</dbReference>
<keyword evidence="3" id="KW-0812">Transmembrane</keyword>
<dbReference type="PANTHER" id="PTHR23070">
    <property type="entry name" value="BCS1 AAA-TYPE ATPASE"/>
    <property type="match status" value="1"/>
</dbReference>
<feature type="domain" description="AAA+ ATPase" evidence="14">
    <location>
        <begin position="317"/>
        <end position="480"/>
    </location>
</feature>
<dbReference type="InterPro" id="IPR057495">
    <property type="entry name" value="AAA_lid_BCS1"/>
</dbReference>
<keyword evidence="7 12" id="KW-0067">ATP-binding</keyword>
<dbReference type="SMART" id="SM00382">
    <property type="entry name" value="AAA"/>
    <property type="match status" value="1"/>
</dbReference>
<evidence type="ECO:0000256" key="12">
    <source>
        <dbReference type="RuleBase" id="RU003651"/>
    </source>
</evidence>
<feature type="compositionally biased region" description="Polar residues" evidence="13">
    <location>
        <begin position="556"/>
        <end position="570"/>
    </location>
</feature>
<evidence type="ECO:0000256" key="11">
    <source>
        <dbReference type="ARBA" id="ARBA00048778"/>
    </source>
</evidence>
<evidence type="ECO:0000313" key="16">
    <source>
        <dbReference type="EMBL" id="KAF3039144.1"/>
    </source>
</evidence>
<dbReference type="GO" id="GO:0016887">
    <property type="term" value="F:ATP hydrolysis activity"/>
    <property type="evidence" value="ECO:0007669"/>
    <property type="project" value="InterPro"/>
</dbReference>
<keyword evidence="4 12" id="KW-0547">Nucleotide-binding</keyword>
<dbReference type="InterPro" id="IPR003960">
    <property type="entry name" value="ATPase_AAA_CS"/>
</dbReference>
<comment type="catalytic activity">
    <reaction evidence="11">
        <text>ATP + H2O = ADP + phosphate + H(+)</text>
        <dbReference type="Rhea" id="RHEA:13065"/>
        <dbReference type="ChEBI" id="CHEBI:15377"/>
        <dbReference type="ChEBI" id="CHEBI:15378"/>
        <dbReference type="ChEBI" id="CHEBI:30616"/>
        <dbReference type="ChEBI" id="CHEBI:43474"/>
        <dbReference type="ChEBI" id="CHEBI:456216"/>
    </reaction>
    <physiologicalReaction direction="left-to-right" evidence="11">
        <dbReference type="Rhea" id="RHEA:13066"/>
    </physiologicalReaction>
</comment>
<keyword evidence="8" id="KW-1133">Transmembrane helix</keyword>
<keyword evidence="17" id="KW-1185">Reference proteome</keyword>
<evidence type="ECO:0000259" key="14">
    <source>
        <dbReference type="SMART" id="SM00382"/>
    </source>
</evidence>
<dbReference type="InterPro" id="IPR003593">
    <property type="entry name" value="AAA+_ATPase"/>
</dbReference>
<evidence type="ECO:0000256" key="4">
    <source>
        <dbReference type="ARBA" id="ARBA00022741"/>
    </source>
</evidence>
<dbReference type="OrthoDB" id="10251412at2759"/>
<organism evidence="16 17">
    <name type="scientific">Didymella heteroderae</name>
    <dbReference type="NCBI Taxonomy" id="1769908"/>
    <lineage>
        <taxon>Eukaryota</taxon>
        <taxon>Fungi</taxon>
        <taxon>Dikarya</taxon>
        <taxon>Ascomycota</taxon>
        <taxon>Pezizomycotina</taxon>
        <taxon>Dothideomycetes</taxon>
        <taxon>Pleosporomycetidae</taxon>
        <taxon>Pleosporales</taxon>
        <taxon>Pleosporineae</taxon>
        <taxon>Didymellaceae</taxon>
        <taxon>Didymella</taxon>
    </lineage>
</organism>
<dbReference type="InterPro" id="IPR050747">
    <property type="entry name" value="Mitochondrial_chaperone_BCS1"/>
</dbReference>
<evidence type="ECO:0000313" key="17">
    <source>
        <dbReference type="Proteomes" id="UP000758155"/>
    </source>
</evidence>
<keyword evidence="6" id="KW-0378">Hydrolase</keyword>
<gene>
    <name evidence="16" type="ORF">E8E12_003237</name>
</gene>
<comment type="similarity">
    <text evidence="2">Belongs to the AAA ATPase family. BCS1 subfamily.</text>
</comment>
<dbReference type="Pfam" id="PF25426">
    <property type="entry name" value="AAA_lid_BCS1"/>
    <property type="match status" value="1"/>
</dbReference>
<evidence type="ECO:0000259" key="15">
    <source>
        <dbReference type="SMART" id="SM01024"/>
    </source>
</evidence>
<dbReference type="Pfam" id="PF08740">
    <property type="entry name" value="BCS1_N"/>
    <property type="match status" value="1"/>
</dbReference>
<keyword evidence="9" id="KW-0496">Mitochondrion</keyword>
<dbReference type="SMART" id="SM01024">
    <property type="entry name" value="BCS1_N"/>
    <property type="match status" value="1"/>
</dbReference>
<evidence type="ECO:0000256" key="9">
    <source>
        <dbReference type="ARBA" id="ARBA00023128"/>
    </source>
</evidence>
<evidence type="ECO:0000256" key="6">
    <source>
        <dbReference type="ARBA" id="ARBA00022801"/>
    </source>
</evidence>